<dbReference type="PROSITE" id="PS50110">
    <property type="entry name" value="RESPONSE_REGULATORY"/>
    <property type="match status" value="1"/>
</dbReference>
<evidence type="ECO:0000256" key="2">
    <source>
        <dbReference type="ARBA" id="ARBA00023012"/>
    </source>
</evidence>
<dbReference type="PANTHER" id="PTHR45339:SF1">
    <property type="entry name" value="HYBRID SIGNAL TRANSDUCTION HISTIDINE KINASE J"/>
    <property type="match status" value="1"/>
</dbReference>
<comment type="caution">
    <text evidence="6">The sequence shown here is derived from an EMBL/GenBank/DDBJ whole genome shotgun (WGS) entry which is preliminary data.</text>
</comment>
<reference evidence="6 7" key="1">
    <citation type="submission" date="2020-08" db="EMBL/GenBank/DDBJ databases">
        <title>Genomic Encyclopedia of Type Strains, Phase III (KMG-III): the genomes of soil and plant-associated and newly described type strains.</title>
        <authorList>
            <person name="Whitman W."/>
        </authorList>
    </citation>
    <scope>NUCLEOTIDE SEQUENCE [LARGE SCALE GENOMIC DNA]</scope>
    <source>
        <strain evidence="6 7">CECT 5995</strain>
    </source>
</reference>
<keyword evidence="2" id="KW-0902">Two-component regulatory system</keyword>
<evidence type="ECO:0000313" key="6">
    <source>
        <dbReference type="EMBL" id="MBB3143563.1"/>
    </source>
</evidence>
<keyword evidence="4" id="KW-1133">Transmembrane helix</keyword>
<proteinExistence type="predicted"/>
<evidence type="ECO:0000256" key="3">
    <source>
        <dbReference type="PROSITE-ProRule" id="PRU00169"/>
    </source>
</evidence>
<keyword evidence="4" id="KW-0472">Membrane</keyword>
<keyword evidence="4" id="KW-0812">Transmembrane</keyword>
<keyword evidence="1 3" id="KW-0597">Phosphoprotein</keyword>
<gene>
    <name evidence="6" type="ORF">FHR96_004486</name>
</gene>
<dbReference type="PANTHER" id="PTHR45339">
    <property type="entry name" value="HYBRID SIGNAL TRANSDUCTION HISTIDINE KINASE J"/>
    <property type="match status" value="1"/>
</dbReference>
<dbReference type="SUPFAM" id="SSF52172">
    <property type="entry name" value="CheY-like"/>
    <property type="match status" value="1"/>
</dbReference>
<dbReference type="Pfam" id="PF00072">
    <property type="entry name" value="Response_reg"/>
    <property type="match status" value="1"/>
</dbReference>
<accession>A0A7W5C4F8</accession>
<dbReference type="GO" id="GO:0000160">
    <property type="term" value="P:phosphorelay signal transduction system"/>
    <property type="evidence" value="ECO:0007669"/>
    <property type="project" value="UniProtKB-KW"/>
</dbReference>
<feature type="transmembrane region" description="Helical" evidence="4">
    <location>
        <begin position="54"/>
        <end position="75"/>
    </location>
</feature>
<feature type="transmembrane region" description="Helical" evidence="4">
    <location>
        <begin position="18"/>
        <end position="42"/>
    </location>
</feature>
<protein>
    <submittedName>
        <fullName evidence="6">CheY-like chemotaxis protein</fullName>
    </submittedName>
</protein>
<dbReference type="SMART" id="SM00448">
    <property type="entry name" value="REC"/>
    <property type="match status" value="1"/>
</dbReference>
<evidence type="ECO:0000256" key="1">
    <source>
        <dbReference type="ARBA" id="ARBA00022553"/>
    </source>
</evidence>
<dbReference type="AlphaFoldDB" id="A0A7W5C4F8"/>
<dbReference type="Gene3D" id="3.40.50.2300">
    <property type="match status" value="1"/>
</dbReference>
<dbReference type="EMBL" id="JACHXM010000057">
    <property type="protein sequence ID" value="MBB3143563.1"/>
    <property type="molecule type" value="Genomic_DNA"/>
</dbReference>
<dbReference type="InterPro" id="IPR001789">
    <property type="entry name" value="Sig_transdc_resp-reg_receiver"/>
</dbReference>
<name>A0A7W5C4F8_9GAMM</name>
<sequence length="377" mass="41444">MSVETDKERAWSRLVKPILWPALAIQLALVGLCLAVGLSGRWLALSPVSWSGTFWLLVALMVGSGLNVAAFLMLLRQRIRAMEARVESALGRLGQRLKAEGGDDAFGAGRFDDPELPLDQRLDALGSMCDAWASRWAAELDTARGAEQRLFDDLEVQQERLVRLETGRVRAQEESRLKSGYLSHLQQMLKPLMAAVSEVLSSDSCRRAGSESGRTAIEGLQERLAETAVLLENLGEPAASETVPGRVLVVDDGPVNLMLAQKVLERQGLQVATATSGSEALECLEQTPFDLVFMDIYMADMDGVETCRAWRAREVEQPDRPRCVMVALTANAGDADRQRFREAGMDDYLAKPYRPQDLLDRVRHWLPGLLVAGEGGA</sequence>
<dbReference type="RefSeq" id="WP_183389864.1">
    <property type="nucleotide sequence ID" value="NZ_JACHXM010000057.1"/>
</dbReference>
<evidence type="ECO:0000259" key="5">
    <source>
        <dbReference type="PROSITE" id="PS50110"/>
    </source>
</evidence>
<organism evidence="6 7">
    <name type="scientific">Halomonas organivorans</name>
    <dbReference type="NCBI Taxonomy" id="257772"/>
    <lineage>
        <taxon>Bacteria</taxon>
        <taxon>Pseudomonadati</taxon>
        <taxon>Pseudomonadota</taxon>
        <taxon>Gammaproteobacteria</taxon>
        <taxon>Oceanospirillales</taxon>
        <taxon>Halomonadaceae</taxon>
        <taxon>Halomonas</taxon>
    </lineage>
</organism>
<dbReference type="Proteomes" id="UP000525987">
    <property type="component" value="Unassembled WGS sequence"/>
</dbReference>
<feature type="modified residue" description="4-aspartylphosphate" evidence="3">
    <location>
        <position position="295"/>
    </location>
</feature>
<dbReference type="InterPro" id="IPR011006">
    <property type="entry name" value="CheY-like_superfamily"/>
</dbReference>
<dbReference type="CDD" id="cd17546">
    <property type="entry name" value="REC_hyHK_CKI1_RcsC-like"/>
    <property type="match status" value="1"/>
</dbReference>
<evidence type="ECO:0000313" key="7">
    <source>
        <dbReference type="Proteomes" id="UP000525987"/>
    </source>
</evidence>
<keyword evidence="7" id="KW-1185">Reference proteome</keyword>
<feature type="domain" description="Response regulatory" evidence="5">
    <location>
        <begin position="246"/>
        <end position="366"/>
    </location>
</feature>
<evidence type="ECO:0000256" key="4">
    <source>
        <dbReference type="SAM" id="Phobius"/>
    </source>
</evidence>